<dbReference type="Proteomes" id="UP000241769">
    <property type="component" value="Unassembled WGS sequence"/>
</dbReference>
<keyword evidence="5" id="KW-0547">Nucleotide-binding</keyword>
<proteinExistence type="inferred from homology"/>
<keyword evidence="6 11" id="KW-0067">ATP-binding</keyword>
<protein>
    <submittedName>
        <fullName evidence="11">ATP-binding cassette sub-family A member 3</fullName>
    </submittedName>
</protein>
<dbReference type="GO" id="GO:0016887">
    <property type="term" value="F:ATP hydrolysis activity"/>
    <property type="evidence" value="ECO:0007669"/>
    <property type="project" value="InterPro"/>
</dbReference>
<comment type="similarity">
    <text evidence="2">Belongs to the ABC transporter superfamily. ABCA family.</text>
</comment>
<dbReference type="EMBL" id="MDYQ01000259">
    <property type="protein sequence ID" value="PRP77526.1"/>
    <property type="molecule type" value="Genomic_DNA"/>
</dbReference>
<evidence type="ECO:0000256" key="5">
    <source>
        <dbReference type="ARBA" id="ARBA00022741"/>
    </source>
</evidence>
<dbReference type="Pfam" id="PF12698">
    <property type="entry name" value="ABC2_membrane_3"/>
    <property type="match status" value="1"/>
</dbReference>
<accession>A0A2P6N0N2</accession>
<evidence type="ECO:0000313" key="11">
    <source>
        <dbReference type="EMBL" id="PRP77526.1"/>
    </source>
</evidence>
<dbReference type="Gene3D" id="3.40.50.300">
    <property type="entry name" value="P-loop containing nucleotide triphosphate hydrolases"/>
    <property type="match status" value="1"/>
</dbReference>
<dbReference type="InterPro" id="IPR026082">
    <property type="entry name" value="ABCA"/>
</dbReference>
<evidence type="ECO:0000256" key="9">
    <source>
        <dbReference type="SAM" id="Phobius"/>
    </source>
</evidence>
<dbReference type="InParanoid" id="A0A2P6N0N2"/>
<feature type="domain" description="ABC transporter" evidence="10">
    <location>
        <begin position="534"/>
        <end position="763"/>
    </location>
</feature>
<evidence type="ECO:0000256" key="2">
    <source>
        <dbReference type="ARBA" id="ARBA00008869"/>
    </source>
</evidence>
<dbReference type="PROSITE" id="PS50893">
    <property type="entry name" value="ABC_TRANSPORTER_2"/>
    <property type="match status" value="1"/>
</dbReference>
<comment type="subcellular location">
    <subcellularLocation>
        <location evidence="1">Membrane</location>
        <topology evidence="1">Multi-pass membrane protein</topology>
    </subcellularLocation>
</comment>
<dbReference type="FunCoup" id="A0A2P6N0N2">
    <property type="interactions" value="40"/>
</dbReference>
<reference evidence="11 12" key="1">
    <citation type="journal article" date="2018" name="Genome Biol. Evol.">
        <title>Multiple Roots of Fruiting Body Formation in Amoebozoa.</title>
        <authorList>
            <person name="Hillmann F."/>
            <person name="Forbes G."/>
            <person name="Novohradska S."/>
            <person name="Ferling I."/>
            <person name="Riege K."/>
            <person name="Groth M."/>
            <person name="Westermann M."/>
            <person name="Marz M."/>
            <person name="Spaller T."/>
            <person name="Winckler T."/>
            <person name="Schaap P."/>
            <person name="Glockner G."/>
        </authorList>
    </citation>
    <scope>NUCLEOTIDE SEQUENCE [LARGE SCALE GENOMIC DNA]</scope>
    <source>
        <strain evidence="11 12">Jena</strain>
    </source>
</reference>
<gene>
    <name evidence="11" type="ORF">PROFUN_14180</name>
</gene>
<dbReference type="GO" id="GO:0016020">
    <property type="term" value="C:membrane"/>
    <property type="evidence" value="ECO:0007669"/>
    <property type="project" value="UniProtKB-SubCell"/>
</dbReference>
<keyword evidence="12" id="KW-1185">Reference proteome</keyword>
<dbReference type="SUPFAM" id="SSF52540">
    <property type="entry name" value="P-loop containing nucleoside triphosphate hydrolases"/>
    <property type="match status" value="1"/>
</dbReference>
<keyword evidence="7 9" id="KW-1133">Transmembrane helix</keyword>
<dbReference type="GO" id="GO:0005524">
    <property type="term" value="F:ATP binding"/>
    <property type="evidence" value="ECO:0007669"/>
    <property type="project" value="UniProtKB-KW"/>
</dbReference>
<feature type="transmembrane region" description="Helical" evidence="9">
    <location>
        <begin position="328"/>
        <end position="352"/>
    </location>
</feature>
<name>A0A2P6N0N2_9EUKA</name>
<dbReference type="InterPro" id="IPR003593">
    <property type="entry name" value="AAA+_ATPase"/>
</dbReference>
<evidence type="ECO:0000313" key="12">
    <source>
        <dbReference type="Proteomes" id="UP000241769"/>
    </source>
</evidence>
<dbReference type="AlphaFoldDB" id="A0A2P6N0N2"/>
<evidence type="ECO:0000256" key="8">
    <source>
        <dbReference type="ARBA" id="ARBA00023136"/>
    </source>
</evidence>
<dbReference type="PANTHER" id="PTHR19229">
    <property type="entry name" value="ATP-BINDING CASSETTE TRANSPORTER SUBFAMILY A ABCA"/>
    <property type="match status" value="1"/>
</dbReference>
<evidence type="ECO:0000256" key="1">
    <source>
        <dbReference type="ARBA" id="ARBA00004141"/>
    </source>
</evidence>
<feature type="transmembrane region" description="Helical" evidence="9">
    <location>
        <begin position="22"/>
        <end position="43"/>
    </location>
</feature>
<sequence>MDADSGSQVASSPVPLEDKTSFLSHVRATTLKNLSVMVCLFLSKLLTIEKRRQSVLVSVQLFVPVAILIGFALIHWFDGEERQSVTPNMNQQLSTQRYYPNGCHLRGPNLSDDVILGSISSTVNQTYRKGLLGFTGSYRDLSRPQISSYNGSTDQLDEELHEEAIRYWNEGDQNTSEQISADFAFVYHDVDVMRSRLNVTLQVIQREQYRYYEFMESDNMGELYGILFSSMGSARKMKASCKSGEGTEDILRQYNNTQPPFYVYGMYGSWQMETTIGGQLDQTALQLVWMIPIALGWNLPLLTYFVVTEKKTKSIEMMKITGMSMTAYWLSMWIFFGLLNFLFALLMCIIGLSLQLSFFIQVNITSWSVLFMLHSFSQPMLSMLMSTFFSRPMVAIVVMHVLTPIFYLPIQSSNLIVWYDDVPPWYLNLFPPFALNRGVWVIGASLFQSAQPISFSDIFHGELIRIYGCLVASAVFLFLCTIYLDNVLPKEYGVREPLYFPYLHFRDMLRKRDGKELNERSSLLINSQNFRDLIDIRGIQKKYKGKEALNSLSLQIRDGECVGLLGPNGAGKSTLAHILCGIIPPSGGDAYIAGKNIMHEMFSVRKALGFCPQHEIVWDDLTARQHVLFYMRIKGVSHLYEDEETDRVLSCVGLLDEKDKLAINMSTGMKKRLSIGISIIGNPKCLILDEPTNGLDPETRRAIWELIQSQKPDKAVIITTHNMEEADTLCTKIAIISQGKLVCEGTQLELKRKYGRGYKLSISALPSRLIEADTYIRNKYPSARADVVAGGVVNYYVQKEEVDMGTIFGDMKREKKENGITEWSISQTSLEEVFLEALEET</sequence>
<evidence type="ECO:0000256" key="4">
    <source>
        <dbReference type="ARBA" id="ARBA00022692"/>
    </source>
</evidence>
<dbReference type="InterPro" id="IPR003439">
    <property type="entry name" value="ABC_transporter-like_ATP-bd"/>
</dbReference>
<evidence type="ECO:0000256" key="3">
    <source>
        <dbReference type="ARBA" id="ARBA00022448"/>
    </source>
</evidence>
<organism evidence="11 12">
    <name type="scientific">Planoprotostelium fungivorum</name>
    <dbReference type="NCBI Taxonomy" id="1890364"/>
    <lineage>
        <taxon>Eukaryota</taxon>
        <taxon>Amoebozoa</taxon>
        <taxon>Evosea</taxon>
        <taxon>Variosea</taxon>
        <taxon>Cavosteliida</taxon>
        <taxon>Cavosteliaceae</taxon>
        <taxon>Planoprotostelium</taxon>
    </lineage>
</organism>
<keyword evidence="8 9" id="KW-0472">Membrane</keyword>
<evidence type="ECO:0000259" key="10">
    <source>
        <dbReference type="PROSITE" id="PS50893"/>
    </source>
</evidence>
<feature type="transmembrane region" description="Helical" evidence="9">
    <location>
        <begin position="388"/>
        <end position="410"/>
    </location>
</feature>
<dbReference type="InterPro" id="IPR027417">
    <property type="entry name" value="P-loop_NTPase"/>
</dbReference>
<comment type="caution">
    <text evidence="11">The sequence shown here is derived from an EMBL/GenBank/DDBJ whole genome shotgun (WGS) entry which is preliminary data.</text>
</comment>
<feature type="transmembrane region" description="Helical" evidence="9">
    <location>
        <begin position="430"/>
        <end position="450"/>
    </location>
</feature>
<dbReference type="Pfam" id="PF00005">
    <property type="entry name" value="ABC_tran"/>
    <property type="match status" value="1"/>
</dbReference>
<dbReference type="GO" id="GO:0140359">
    <property type="term" value="F:ABC-type transporter activity"/>
    <property type="evidence" value="ECO:0007669"/>
    <property type="project" value="InterPro"/>
</dbReference>
<keyword evidence="4 9" id="KW-0812">Transmembrane</keyword>
<dbReference type="InterPro" id="IPR013525">
    <property type="entry name" value="ABC2_TM"/>
</dbReference>
<feature type="transmembrane region" description="Helical" evidence="9">
    <location>
        <begin position="462"/>
        <end position="484"/>
    </location>
</feature>
<feature type="transmembrane region" description="Helical" evidence="9">
    <location>
        <begin position="55"/>
        <end position="77"/>
    </location>
</feature>
<evidence type="ECO:0000256" key="6">
    <source>
        <dbReference type="ARBA" id="ARBA00022840"/>
    </source>
</evidence>
<dbReference type="GO" id="GO:0005319">
    <property type="term" value="F:lipid transporter activity"/>
    <property type="evidence" value="ECO:0007669"/>
    <property type="project" value="TreeGrafter"/>
</dbReference>
<dbReference type="STRING" id="1890364.A0A2P6N0N2"/>
<dbReference type="CDD" id="cd03263">
    <property type="entry name" value="ABC_subfamily_A"/>
    <property type="match status" value="1"/>
</dbReference>
<dbReference type="OrthoDB" id="18054at2759"/>
<dbReference type="FunFam" id="3.40.50.300:FF:000335">
    <property type="entry name" value="ATP binding cassette subfamily A member 5"/>
    <property type="match status" value="1"/>
</dbReference>
<keyword evidence="3" id="KW-0813">Transport</keyword>
<feature type="transmembrane region" description="Helical" evidence="9">
    <location>
        <begin position="287"/>
        <end position="307"/>
    </location>
</feature>
<feature type="transmembrane region" description="Helical" evidence="9">
    <location>
        <begin position="358"/>
        <end position="376"/>
    </location>
</feature>
<dbReference type="SMART" id="SM00382">
    <property type="entry name" value="AAA"/>
    <property type="match status" value="1"/>
</dbReference>
<evidence type="ECO:0000256" key="7">
    <source>
        <dbReference type="ARBA" id="ARBA00022989"/>
    </source>
</evidence>